<name>A0ABR1EHK7_NECAM</name>
<dbReference type="EMBL" id="JAVFWL010000006">
    <property type="protein sequence ID" value="KAK6762100.1"/>
    <property type="molecule type" value="Genomic_DNA"/>
</dbReference>
<keyword evidence="2" id="KW-1185">Reference proteome</keyword>
<reference evidence="1 2" key="1">
    <citation type="submission" date="2023-08" db="EMBL/GenBank/DDBJ databases">
        <title>A Necator americanus chromosomal reference genome.</title>
        <authorList>
            <person name="Ilik V."/>
            <person name="Petrzelkova K.J."/>
            <person name="Pardy F."/>
            <person name="Fuh T."/>
            <person name="Niatou-Singa F.S."/>
            <person name="Gouil Q."/>
            <person name="Baker L."/>
            <person name="Ritchie M.E."/>
            <person name="Jex A.R."/>
            <person name="Gazzola D."/>
            <person name="Li H."/>
            <person name="Toshio Fujiwara R."/>
            <person name="Zhan B."/>
            <person name="Aroian R.V."/>
            <person name="Pafco B."/>
            <person name="Schwarz E.M."/>
        </authorList>
    </citation>
    <scope>NUCLEOTIDE SEQUENCE [LARGE SCALE GENOMIC DNA]</scope>
    <source>
        <strain evidence="1 2">Aroian</strain>
        <tissue evidence="1">Whole animal</tissue>
    </source>
</reference>
<gene>
    <name evidence="1" type="primary">Necator_chrX.g23151</name>
    <name evidence="1" type="ORF">RB195_022988</name>
</gene>
<dbReference type="Proteomes" id="UP001303046">
    <property type="component" value="Unassembled WGS sequence"/>
</dbReference>
<proteinExistence type="predicted"/>
<evidence type="ECO:0000313" key="2">
    <source>
        <dbReference type="Proteomes" id="UP001303046"/>
    </source>
</evidence>
<sequence length="89" mass="10063">MKEGGTKRLLYNYSAGFFQQKDNRTLSTVQGVVKMWRISNISVLTVTQRAVWNQRSHAVAAAKLIDCAIPRIHCTSKSPSYSQAHRQLL</sequence>
<organism evidence="1 2">
    <name type="scientific">Necator americanus</name>
    <name type="common">Human hookworm</name>
    <dbReference type="NCBI Taxonomy" id="51031"/>
    <lineage>
        <taxon>Eukaryota</taxon>
        <taxon>Metazoa</taxon>
        <taxon>Ecdysozoa</taxon>
        <taxon>Nematoda</taxon>
        <taxon>Chromadorea</taxon>
        <taxon>Rhabditida</taxon>
        <taxon>Rhabditina</taxon>
        <taxon>Rhabditomorpha</taxon>
        <taxon>Strongyloidea</taxon>
        <taxon>Ancylostomatidae</taxon>
        <taxon>Bunostominae</taxon>
        <taxon>Necator</taxon>
    </lineage>
</organism>
<accession>A0ABR1EHK7</accession>
<evidence type="ECO:0000313" key="1">
    <source>
        <dbReference type="EMBL" id="KAK6762100.1"/>
    </source>
</evidence>
<protein>
    <submittedName>
        <fullName evidence="1">Uncharacterized protein</fullName>
    </submittedName>
</protein>
<comment type="caution">
    <text evidence="1">The sequence shown here is derived from an EMBL/GenBank/DDBJ whole genome shotgun (WGS) entry which is preliminary data.</text>
</comment>